<dbReference type="InterPro" id="IPR011049">
    <property type="entry name" value="Serralysin-like_metalloprot_C"/>
</dbReference>
<dbReference type="AlphaFoldDB" id="A0A1Y5SQ75"/>
<dbReference type="GO" id="GO:0005576">
    <property type="term" value="C:extracellular region"/>
    <property type="evidence" value="ECO:0007669"/>
    <property type="project" value="UniProtKB-SubCell"/>
</dbReference>
<sequence length="441" mass="44604">MPLVRFDAASTLSISSILTVFDVLAGTPALGSVTPTEVQLQAGGFAITLQGSGLTASGGALTAGVISAISVESGGQSQFEISGLTLDIEDWADLLAEEAGGNAGAIEGYLLALPWELDLGAANDVLLQSTVSGDGIPINLAADNVIRAGDGFDRIFLGDGNDTAFGEGRGDRIWGGTGDDTIDGGNGFDFLWGGEGNDSLQGGNGKDVVRGNAGNDTVRGGAWDDQLFGGTGDDTLFGDRGKDTLNGGEGNDRLSGGDWDDELYGAEGNDTLFGGRGKDFLSGGDGHDELYGGDWDDELIGNKGDDLLDGGKGRDTLSGHAGKDELLGREGNDLLYGNNGDDTLNGGADDDILAGGTGNDTLRGGAGADRFLFRANEGADVITDFEIGVDEIKMDGIAGGASGLSFADQGADLLITVAGGGSVLLQGLAGTAPADIDFVFT</sequence>
<keyword evidence="2" id="KW-0964">Secreted</keyword>
<dbReference type="PROSITE" id="PS00330">
    <property type="entry name" value="HEMOLYSIN_CALCIUM"/>
    <property type="match status" value="4"/>
</dbReference>
<dbReference type="Gene3D" id="2.150.10.10">
    <property type="entry name" value="Serralysin-like metalloprotease, C-terminal"/>
    <property type="match status" value="5"/>
</dbReference>
<dbReference type="PANTHER" id="PTHR38340:SF1">
    <property type="entry name" value="S-LAYER PROTEIN"/>
    <property type="match status" value="1"/>
</dbReference>
<dbReference type="OrthoDB" id="9773411at2"/>
<proteinExistence type="predicted"/>
<dbReference type="Proteomes" id="UP000193409">
    <property type="component" value="Unassembled WGS sequence"/>
</dbReference>
<evidence type="ECO:0000256" key="1">
    <source>
        <dbReference type="ARBA" id="ARBA00004613"/>
    </source>
</evidence>
<dbReference type="InterPro" id="IPR001343">
    <property type="entry name" value="Hemolysn_Ca-bd"/>
</dbReference>
<evidence type="ECO:0000313" key="4">
    <source>
        <dbReference type="EMBL" id="SLN45241.1"/>
    </source>
</evidence>
<dbReference type="InterPro" id="IPR050557">
    <property type="entry name" value="RTX_toxin/Mannuronan_C5-epim"/>
</dbReference>
<protein>
    <submittedName>
        <fullName evidence="4">Bifunctional hemolysin/adenylate cyclase</fullName>
    </submittedName>
</protein>
<evidence type="ECO:0000256" key="2">
    <source>
        <dbReference type="ARBA" id="ARBA00022525"/>
    </source>
</evidence>
<reference evidence="4 5" key="1">
    <citation type="submission" date="2017-03" db="EMBL/GenBank/DDBJ databases">
        <authorList>
            <person name="Afonso C.L."/>
            <person name="Miller P.J."/>
            <person name="Scott M.A."/>
            <person name="Spackman E."/>
            <person name="Goraichik I."/>
            <person name="Dimitrov K.M."/>
            <person name="Suarez D.L."/>
            <person name="Swayne D.E."/>
        </authorList>
    </citation>
    <scope>NUCLEOTIDE SEQUENCE [LARGE SCALE GENOMIC DNA]</scope>
    <source>
        <strain evidence="4 5">CECT 7680</strain>
    </source>
</reference>
<dbReference type="RefSeq" id="WP_085868862.1">
    <property type="nucleotide sequence ID" value="NZ_FWFQ01000015.1"/>
</dbReference>
<keyword evidence="5" id="KW-1185">Reference proteome</keyword>
<dbReference type="Pfam" id="PF00353">
    <property type="entry name" value="HemolysinCabind"/>
    <property type="match status" value="5"/>
</dbReference>
<accession>A0A1Y5SQ75</accession>
<organism evidence="4 5">
    <name type="scientific">Pseudoruegeria aquimaris</name>
    <dbReference type="NCBI Taxonomy" id="393663"/>
    <lineage>
        <taxon>Bacteria</taxon>
        <taxon>Pseudomonadati</taxon>
        <taxon>Pseudomonadota</taxon>
        <taxon>Alphaproteobacteria</taxon>
        <taxon>Rhodobacterales</taxon>
        <taxon>Roseobacteraceae</taxon>
        <taxon>Pseudoruegeria</taxon>
    </lineage>
</organism>
<evidence type="ECO:0000313" key="5">
    <source>
        <dbReference type="Proteomes" id="UP000193409"/>
    </source>
</evidence>
<dbReference type="GO" id="GO:0005509">
    <property type="term" value="F:calcium ion binding"/>
    <property type="evidence" value="ECO:0007669"/>
    <property type="project" value="InterPro"/>
</dbReference>
<dbReference type="PANTHER" id="PTHR38340">
    <property type="entry name" value="S-LAYER PROTEIN"/>
    <property type="match status" value="1"/>
</dbReference>
<name>A0A1Y5SQ75_9RHOB</name>
<gene>
    <name evidence="4" type="primary">cya_2</name>
    <name evidence="4" type="ORF">PSA7680_02308</name>
</gene>
<dbReference type="PRINTS" id="PR00313">
    <property type="entry name" value="CABNDNGRPT"/>
</dbReference>
<dbReference type="SUPFAM" id="SSF51120">
    <property type="entry name" value="beta-Roll"/>
    <property type="match status" value="2"/>
</dbReference>
<evidence type="ECO:0000256" key="3">
    <source>
        <dbReference type="SAM" id="MobiDB-lite"/>
    </source>
</evidence>
<dbReference type="InterPro" id="IPR018511">
    <property type="entry name" value="Hemolysin-typ_Ca-bd_CS"/>
</dbReference>
<comment type="subcellular location">
    <subcellularLocation>
        <location evidence="1">Secreted</location>
    </subcellularLocation>
</comment>
<dbReference type="EMBL" id="FWFQ01000015">
    <property type="protein sequence ID" value="SLN45241.1"/>
    <property type="molecule type" value="Genomic_DNA"/>
</dbReference>
<feature type="region of interest" description="Disordered" evidence="3">
    <location>
        <begin position="234"/>
        <end position="258"/>
    </location>
</feature>